<dbReference type="EMBL" id="CP017814">
    <property type="protein sequence ID" value="APA06199.1"/>
    <property type="molecule type" value="Genomic_DNA"/>
</dbReference>
<protein>
    <submittedName>
        <fullName evidence="2">Uncharacterized protein</fullName>
    </submittedName>
</protein>
<organism evidence="2 3">
    <name type="scientific">Sclerotinia sclerotiorum (strain ATCC 18683 / 1980 / Ss-1)</name>
    <name type="common">White mold</name>
    <name type="synonym">Whetzelinia sclerotiorum</name>
    <dbReference type="NCBI Taxonomy" id="665079"/>
    <lineage>
        <taxon>Eukaryota</taxon>
        <taxon>Fungi</taxon>
        <taxon>Dikarya</taxon>
        <taxon>Ascomycota</taxon>
        <taxon>Pezizomycotina</taxon>
        <taxon>Leotiomycetes</taxon>
        <taxon>Helotiales</taxon>
        <taxon>Sclerotiniaceae</taxon>
        <taxon>Sclerotinia</taxon>
    </lineage>
</organism>
<gene>
    <name evidence="2" type="ORF">sscle_01g009690</name>
</gene>
<evidence type="ECO:0000313" key="3">
    <source>
        <dbReference type="Proteomes" id="UP000177798"/>
    </source>
</evidence>
<evidence type="ECO:0000256" key="1">
    <source>
        <dbReference type="SAM" id="MobiDB-lite"/>
    </source>
</evidence>
<accession>A0A1D9PUA3</accession>
<dbReference type="OrthoDB" id="3563627at2759"/>
<feature type="compositionally biased region" description="Polar residues" evidence="1">
    <location>
        <begin position="149"/>
        <end position="159"/>
    </location>
</feature>
<dbReference type="VEuPathDB" id="FungiDB:sscle_01g009690"/>
<proteinExistence type="predicted"/>
<name>A0A1D9PUA3_SCLS1</name>
<evidence type="ECO:0000313" key="2">
    <source>
        <dbReference type="EMBL" id="APA06199.1"/>
    </source>
</evidence>
<reference evidence="3" key="1">
    <citation type="journal article" date="2017" name="Genome Biol. Evol.">
        <title>The complete genome sequence of the phytopathogenic fungus Sclerotinia sclerotiorum reveals insights into the genome architecture of broad host range pathogens.</title>
        <authorList>
            <person name="Derbyshire M."/>
            <person name="Denton-Giles M."/>
            <person name="Hegedus D."/>
            <person name="Seifbarghy S."/>
            <person name="Rollins J."/>
            <person name="van Kan J."/>
            <person name="Seidl M.F."/>
            <person name="Faino L."/>
            <person name="Mbengue M."/>
            <person name="Navaud O."/>
            <person name="Raffaele S."/>
            <person name="Hammond-Kosack K."/>
            <person name="Heard S."/>
            <person name="Oliver R."/>
        </authorList>
    </citation>
    <scope>NUCLEOTIDE SEQUENCE [LARGE SCALE GENOMIC DNA]</scope>
    <source>
        <strain evidence="3">ATCC 18683 / 1980 / Ss-1</strain>
    </source>
</reference>
<dbReference type="AlphaFoldDB" id="A0A1D9PUA3"/>
<sequence>MKHEPDPTSSNTDPNLVWTEQEEKVLVQLVEKYQERVDNGEISIETLFDEVSIELYELGVGTERTGAACNQIWFRIHDGRCKLNLQGWGNNKHLNADSDDFDPDESKGDSTDGDEESRELDDKIVGSQKKKRTSEPQSLILTDNDRVFNAQTGSASRDTNIPKKPRLDITPVKASGNSHSGFLPQAAIDKNHLPNFSFSTFARKPVEPVTPKRYLDEPNTPMKINSFPLVLTNKTGTALSSHKDLYSTEFKEIMLTEYRKIEEKLAASAERKKKLQDKILAYQTRAEMERKAAEAGQRGVEVEERIEASLRGVLGHFEHFIG</sequence>
<dbReference type="Proteomes" id="UP000177798">
    <property type="component" value="Chromosome 1"/>
</dbReference>
<feature type="region of interest" description="Disordered" evidence="1">
    <location>
        <begin position="93"/>
        <end position="166"/>
    </location>
</feature>